<name>A0A845G9D0_9BURK</name>
<proteinExistence type="predicted"/>
<evidence type="ECO:0008006" key="3">
    <source>
        <dbReference type="Google" id="ProtNLM"/>
    </source>
</evidence>
<dbReference type="EMBL" id="WWCW01000073">
    <property type="protein sequence ID" value="MYM89378.1"/>
    <property type="molecule type" value="Genomic_DNA"/>
</dbReference>
<dbReference type="RefSeq" id="WP_161098319.1">
    <property type="nucleotide sequence ID" value="NZ_WWCW01000073.1"/>
</dbReference>
<dbReference type="Proteomes" id="UP000470302">
    <property type="component" value="Unassembled WGS sequence"/>
</dbReference>
<reference evidence="1 2" key="1">
    <citation type="submission" date="2020-01" db="EMBL/GenBank/DDBJ databases">
        <title>Novel species isolated from a subtropical stream in China.</title>
        <authorList>
            <person name="Lu H."/>
        </authorList>
    </citation>
    <scope>NUCLEOTIDE SEQUENCE [LARGE SCALE GENOMIC DNA]</scope>
    <source>
        <strain evidence="1 2">FT82W</strain>
    </source>
</reference>
<comment type="caution">
    <text evidence="1">The sequence shown here is derived from an EMBL/GenBank/DDBJ whole genome shotgun (WGS) entry which is preliminary data.</text>
</comment>
<gene>
    <name evidence="1" type="ORF">GTP91_19650</name>
</gene>
<evidence type="ECO:0000313" key="2">
    <source>
        <dbReference type="Proteomes" id="UP000470302"/>
    </source>
</evidence>
<protein>
    <recommendedName>
        <fullName evidence="3">DUF4304 domain-containing protein</fullName>
    </recommendedName>
</protein>
<accession>A0A845G9D0</accession>
<sequence length="206" mass="23663">MIGNWEDTKARVVRECGERLLALSYKYVKSRSAFEKSSQGERRAVNFLFTGSNVGNHWMSIWCSVRNDAIESIFHRTSGIDKKSQPVYSTINFSTVDTMRVDSEKDVDLFIAKANAFISETAIPFIEQPYSYPAYSDLLNSTPESAQCRYHANPQNRCHYGLIAAKLSNDPRYEDLKRTYLEFFRANNGGAYLPRFERLLADLERV</sequence>
<evidence type="ECO:0000313" key="1">
    <source>
        <dbReference type="EMBL" id="MYM89378.1"/>
    </source>
</evidence>
<dbReference type="AlphaFoldDB" id="A0A845G9D0"/>
<organism evidence="1 2">
    <name type="scientific">Duganella vulcania</name>
    <dbReference type="NCBI Taxonomy" id="2692166"/>
    <lineage>
        <taxon>Bacteria</taxon>
        <taxon>Pseudomonadati</taxon>
        <taxon>Pseudomonadota</taxon>
        <taxon>Betaproteobacteria</taxon>
        <taxon>Burkholderiales</taxon>
        <taxon>Oxalobacteraceae</taxon>
        <taxon>Telluria group</taxon>
        <taxon>Duganella</taxon>
    </lineage>
</organism>